<protein>
    <submittedName>
        <fullName evidence="2">ATP synthase F0 subunit 8</fullName>
    </submittedName>
</protein>
<evidence type="ECO:0000256" key="1">
    <source>
        <dbReference type="SAM" id="Phobius"/>
    </source>
</evidence>
<gene>
    <name evidence="2" type="primary">ATP8</name>
</gene>
<dbReference type="EMBL" id="MW354513">
    <property type="protein sequence ID" value="QQV69863.1"/>
    <property type="molecule type" value="Genomic_DNA"/>
</dbReference>
<keyword evidence="1" id="KW-0472">Membrane</keyword>
<dbReference type="AlphaFoldDB" id="A0A886RHS2"/>
<geneLocation type="mitochondrion" evidence="2"/>
<accession>A0A886RHS2</accession>
<organism evidence="2">
    <name type="scientific">Opisthoteuthis sp. JN-2021</name>
    <dbReference type="NCBI Taxonomy" id="2803192"/>
    <lineage>
        <taxon>Eukaryota</taxon>
        <taxon>Metazoa</taxon>
        <taxon>Spiralia</taxon>
        <taxon>Lophotrochozoa</taxon>
        <taxon>Mollusca</taxon>
        <taxon>Cephalopoda</taxon>
        <taxon>Coleoidea</taxon>
        <taxon>Octopodiformes</taxon>
        <taxon>Octopoda</taxon>
        <taxon>Cirrata</taxon>
        <taxon>Opisthoteuthidae</taxon>
        <taxon>Opisthoteuthis</taxon>
    </lineage>
</organism>
<proteinExistence type="predicted"/>
<evidence type="ECO:0000313" key="2">
    <source>
        <dbReference type="EMBL" id="QQV69863.1"/>
    </source>
</evidence>
<keyword evidence="1" id="KW-0812">Transmembrane</keyword>
<keyword evidence="2" id="KW-0496">Mitochondrion</keyword>
<sequence>MPQLSPMNWMFLFSFFWFIMSLNSSIMWWNNSNLYNFSNINFKPQMIKYSWYNDNSYFFFIWWS</sequence>
<keyword evidence="1" id="KW-1133">Transmembrane helix</keyword>
<feature type="transmembrane region" description="Helical" evidence="1">
    <location>
        <begin position="9"/>
        <end position="29"/>
    </location>
</feature>
<name>A0A886RHS2_9MOLL</name>
<reference evidence="2" key="1">
    <citation type="submission" date="2020-12" db="EMBL/GenBank/DDBJ databases">
        <title>The complete mitochondrial genome of the genus Opisthoteuthis (Octopoda: Opisthoteuthidae) from deep-sea Bin Zhai Jieying Na Zhilei Sun Xilin Zhang Libo Wang.</title>
        <authorList>
            <person name="Zhai B."/>
            <person name="Na J."/>
            <person name="Sun Z."/>
            <person name="Zhang X."/>
            <person name="Wang L."/>
        </authorList>
    </citation>
    <scope>NUCLEOTIDE SEQUENCE</scope>
</reference>